<keyword evidence="2" id="KW-1185">Reference proteome</keyword>
<organism evidence="1 2">
    <name type="scientific">Scyliorhinus torazame</name>
    <name type="common">Cloudy catshark</name>
    <name type="synonym">Catulus torazame</name>
    <dbReference type="NCBI Taxonomy" id="75743"/>
    <lineage>
        <taxon>Eukaryota</taxon>
        <taxon>Metazoa</taxon>
        <taxon>Chordata</taxon>
        <taxon>Craniata</taxon>
        <taxon>Vertebrata</taxon>
        <taxon>Chondrichthyes</taxon>
        <taxon>Elasmobranchii</taxon>
        <taxon>Galeomorphii</taxon>
        <taxon>Galeoidea</taxon>
        <taxon>Carcharhiniformes</taxon>
        <taxon>Scyliorhinidae</taxon>
        <taxon>Scyliorhinus</taxon>
    </lineage>
</organism>
<name>A0A401Q0H7_SCYTO</name>
<protein>
    <submittedName>
        <fullName evidence="1">Uncharacterized protein</fullName>
    </submittedName>
</protein>
<dbReference type="PANTHER" id="PTHR15510">
    <property type="entry name" value="SPERM-ASSOCIATED ANTIGEN 8"/>
    <property type="match status" value="1"/>
</dbReference>
<feature type="non-terminal residue" evidence="1">
    <location>
        <position position="1"/>
    </location>
</feature>
<dbReference type="EMBL" id="BFAA01015863">
    <property type="protein sequence ID" value="GCB78891.1"/>
    <property type="molecule type" value="Genomic_DNA"/>
</dbReference>
<evidence type="ECO:0000313" key="1">
    <source>
        <dbReference type="EMBL" id="GCB78891.1"/>
    </source>
</evidence>
<dbReference type="GO" id="GO:0005634">
    <property type="term" value="C:nucleus"/>
    <property type="evidence" value="ECO:0007669"/>
    <property type="project" value="TreeGrafter"/>
</dbReference>
<sequence length="49" mass="5603">IHNYKTEQPITIWSDHATEVHGVTPIKTGNTPFRKNTSFSKPIMETFDS</sequence>
<dbReference type="STRING" id="75743.A0A401Q0H7"/>
<dbReference type="GO" id="GO:0045944">
    <property type="term" value="P:positive regulation of transcription by RNA polymerase II"/>
    <property type="evidence" value="ECO:0007669"/>
    <property type="project" value="TreeGrafter"/>
</dbReference>
<dbReference type="Proteomes" id="UP000288216">
    <property type="component" value="Unassembled WGS sequence"/>
</dbReference>
<dbReference type="Pfam" id="PF22584">
    <property type="entry name" value="CFAP143"/>
    <property type="match status" value="1"/>
</dbReference>
<comment type="caution">
    <text evidence="1">The sequence shown here is derived from an EMBL/GenBank/DDBJ whole genome shotgun (WGS) entry which is preliminary data.</text>
</comment>
<accession>A0A401Q0H7</accession>
<dbReference type="PANTHER" id="PTHR15510:SF5">
    <property type="entry name" value="SPERM-ASSOCIATED ANTIGEN 8"/>
    <property type="match status" value="1"/>
</dbReference>
<proteinExistence type="predicted"/>
<dbReference type="GO" id="GO:0005737">
    <property type="term" value="C:cytoplasm"/>
    <property type="evidence" value="ECO:0007669"/>
    <property type="project" value="TreeGrafter"/>
</dbReference>
<reference evidence="1 2" key="1">
    <citation type="journal article" date="2018" name="Nat. Ecol. Evol.">
        <title>Shark genomes provide insights into elasmobranch evolution and the origin of vertebrates.</title>
        <authorList>
            <person name="Hara Y"/>
            <person name="Yamaguchi K"/>
            <person name="Onimaru K"/>
            <person name="Kadota M"/>
            <person name="Koyanagi M"/>
            <person name="Keeley SD"/>
            <person name="Tatsumi K"/>
            <person name="Tanaka K"/>
            <person name="Motone F"/>
            <person name="Kageyama Y"/>
            <person name="Nozu R"/>
            <person name="Adachi N"/>
            <person name="Nishimura O"/>
            <person name="Nakagawa R"/>
            <person name="Tanegashima C"/>
            <person name="Kiyatake I"/>
            <person name="Matsumoto R"/>
            <person name="Murakumo K"/>
            <person name="Nishida K"/>
            <person name="Terakita A"/>
            <person name="Kuratani S"/>
            <person name="Sato K"/>
            <person name="Hyodo S Kuraku.S."/>
        </authorList>
    </citation>
    <scope>NUCLEOTIDE SEQUENCE [LARGE SCALE GENOMIC DNA]</scope>
</reference>
<dbReference type="OrthoDB" id="2120499at2759"/>
<dbReference type="AlphaFoldDB" id="A0A401Q0H7"/>
<gene>
    <name evidence="1" type="ORF">scyTo_0020156</name>
</gene>
<dbReference type="GO" id="GO:0008017">
    <property type="term" value="F:microtubule binding"/>
    <property type="evidence" value="ECO:0007669"/>
    <property type="project" value="InterPro"/>
</dbReference>
<dbReference type="InterPro" id="IPR026124">
    <property type="entry name" value="Sperm-assoc_Ag8"/>
</dbReference>
<evidence type="ECO:0000313" key="2">
    <source>
        <dbReference type="Proteomes" id="UP000288216"/>
    </source>
</evidence>